<dbReference type="Proteomes" id="UP001054252">
    <property type="component" value="Unassembled WGS sequence"/>
</dbReference>
<evidence type="ECO:0000313" key="2">
    <source>
        <dbReference type="Proteomes" id="UP001054252"/>
    </source>
</evidence>
<sequence>MSQVWKDIVKVCKESGRLGLMLEKGFQWEVGDGGRVVFWEDKIWNFGLPIIGYGIVSGDEIVLEELVMRKKSLGR</sequence>
<keyword evidence="2" id="KW-1185">Reference proteome</keyword>
<dbReference type="AlphaFoldDB" id="A0AAV5I8U6"/>
<reference evidence="1 2" key="1">
    <citation type="journal article" date="2021" name="Commun. Biol.">
        <title>The genome of Shorea leprosula (Dipterocarpaceae) highlights the ecological relevance of drought in aseasonal tropical rainforests.</title>
        <authorList>
            <person name="Ng K.K.S."/>
            <person name="Kobayashi M.J."/>
            <person name="Fawcett J.A."/>
            <person name="Hatakeyama M."/>
            <person name="Paape T."/>
            <person name="Ng C.H."/>
            <person name="Ang C.C."/>
            <person name="Tnah L.H."/>
            <person name="Lee C.T."/>
            <person name="Nishiyama T."/>
            <person name="Sese J."/>
            <person name="O'Brien M.J."/>
            <person name="Copetti D."/>
            <person name="Mohd Noor M.I."/>
            <person name="Ong R.C."/>
            <person name="Putra M."/>
            <person name="Sireger I.Z."/>
            <person name="Indrioko S."/>
            <person name="Kosugi Y."/>
            <person name="Izuno A."/>
            <person name="Isagi Y."/>
            <person name="Lee S.L."/>
            <person name="Shimizu K.K."/>
        </authorList>
    </citation>
    <scope>NUCLEOTIDE SEQUENCE [LARGE SCALE GENOMIC DNA]</scope>
    <source>
        <strain evidence="1">214</strain>
    </source>
</reference>
<proteinExistence type="predicted"/>
<dbReference type="EMBL" id="BPVZ01000007">
    <property type="protein sequence ID" value="GKU94094.1"/>
    <property type="molecule type" value="Genomic_DNA"/>
</dbReference>
<name>A0AAV5I8U6_9ROSI</name>
<evidence type="ECO:0000313" key="1">
    <source>
        <dbReference type="EMBL" id="GKU94094.1"/>
    </source>
</evidence>
<protein>
    <submittedName>
        <fullName evidence="1">Uncharacterized protein</fullName>
    </submittedName>
</protein>
<gene>
    <name evidence="1" type="ORF">SLEP1_g7628</name>
</gene>
<comment type="caution">
    <text evidence="1">The sequence shown here is derived from an EMBL/GenBank/DDBJ whole genome shotgun (WGS) entry which is preliminary data.</text>
</comment>
<accession>A0AAV5I8U6</accession>
<organism evidence="1 2">
    <name type="scientific">Rubroshorea leprosula</name>
    <dbReference type="NCBI Taxonomy" id="152421"/>
    <lineage>
        <taxon>Eukaryota</taxon>
        <taxon>Viridiplantae</taxon>
        <taxon>Streptophyta</taxon>
        <taxon>Embryophyta</taxon>
        <taxon>Tracheophyta</taxon>
        <taxon>Spermatophyta</taxon>
        <taxon>Magnoliopsida</taxon>
        <taxon>eudicotyledons</taxon>
        <taxon>Gunneridae</taxon>
        <taxon>Pentapetalae</taxon>
        <taxon>rosids</taxon>
        <taxon>malvids</taxon>
        <taxon>Malvales</taxon>
        <taxon>Dipterocarpaceae</taxon>
        <taxon>Rubroshorea</taxon>
    </lineage>
</organism>